<gene>
    <name evidence="1" type="ORF">QFC20_006379</name>
</gene>
<accession>A0ACC2VDI2</accession>
<comment type="caution">
    <text evidence="1">The sequence shown here is derived from an EMBL/GenBank/DDBJ whole genome shotgun (WGS) entry which is preliminary data.</text>
</comment>
<protein>
    <submittedName>
        <fullName evidence="1">Uncharacterized protein</fullName>
    </submittedName>
</protein>
<evidence type="ECO:0000313" key="2">
    <source>
        <dbReference type="Proteomes" id="UP001230649"/>
    </source>
</evidence>
<evidence type="ECO:0000313" key="1">
    <source>
        <dbReference type="EMBL" id="KAJ9096617.1"/>
    </source>
</evidence>
<keyword evidence="2" id="KW-1185">Reference proteome</keyword>
<dbReference type="EMBL" id="JASBWS010000111">
    <property type="protein sequence ID" value="KAJ9096617.1"/>
    <property type="molecule type" value="Genomic_DNA"/>
</dbReference>
<organism evidence="1 2">
    <name type="scientific">Naganishia adeliensis</name>
    <dbReference type="NCBI Taxonomy" id="92952"/>
    <lineage>
        <taxon>Eukaryota</taxon>
        <taxon>Fungi</taxon>
        <taxon>Dikarya</taxon>
        <taxon>Basidiomycota</taxon>
        <taxon>Agaricomycotina</taxon>
        <taxon>Tremellomycetes</taxon>
        <taxon>Filobasidiales</taxon>
        <taxon>Filobasidiaceae</taxon>
        <taxon>Naganishia</taxon>
    </lineage>
</organism>
<reference evidence="1" key="1">
    <citation type="submission" date="2023-04" db="EMBL/GenBank/DDBJ databases">
        <title>Draft Genome sequencing of Naganishia species isolated from polar environments using Oxford Nanopore Technology.</title>
        <authorList>
            <person name="Leo P."/>
            <person name="Venkateswaran K."/>
        </authorList>
    </citation>
    <scope>NUCLEOTIDE SEQUENCE</scope>
    <source>
        <strain evidence="1">MNA-CCFEE 5262</strain>
    </source>
</reference>
<name>A0ACC2VDI2_9TREE</name>
<proteinExistence type="predicted"/>
<dbReference type="Proteomes" id="UP001230649">
    <property type="component" value="Unassembled WGS sequence"/>
</dbReference>
<sequence length="574" mass="62230">MSIQNLQTQELTTRSPSAGAEGASARTIESATTRESSIGRSRMGTEGSPVDNPQGHPKWKVWPGSPSNRLPKFEELFGAALAREKGVSKNIVYHEISKAKQKKAKFILLKLHSIGRVDDVKYTAELATGLEGATGYHECSIPIGRSKKIRSKRKSISLAPGATASKARLPTDSKETMSLADVDSTAVSEGKNVQPKDRTYADLHTEAQQGNGMTKRFYSWADKWIVTVPGRGAVDETLSSVELSSRTDVPVGRIQCYKRTARTGKHFSEVELSFYANGNKADVRLRARIDLAVGGPNRCHRVLIPLGEQVNSKTSSSFAETGSIATNSTSHLSNAAGSSSLASPSSISVDATVDSQVNEFADLFAEADRTDKTRNGLQGGSRLWPECFSVRRADLALGTDVAKHTVSQMIIGFEAMWESLSVNEQGAFGKMGKQSLRTVLGAGATDASVRHIGQMIVTIDRLSCCQFVSKGKEEGLKPEHIIGQLKTLSEESKMGVGSWICYRYGVFGREGTDLGGFAIGTGSLFRSTGVHPQLIQKELFRDSTEGVFMNPQQVQWRIRRVGWPDQGSVPEGEV</sequence>